<dbReference type="PROSITE" id="PS00061">
    <property type="entry name" value="ADH_SHORT"/>
    <property type="match status" value="1"/>
</dbReference>
<dbReference type="PRINTS" id="PR00080">
    <property type="entry name" value="SDRFAMILY"/>
</dbReference>
<dbReference type="SMART" id="SM00822">
    <property type="entry name" value="PKS_KR"/>
    <property type="match status" value="1"/>
</dbReference>
<evidence type="ECO:0000313" key="6">
    <source>
        <dbReference type="Proteomes" id="UP001161691"/>
    </source>
</evidence>
<sequence length="285" mass="30812">MKHPHVWFVTGASKGLGLALTQKLLAEGCRVAATSRNPDALMTAVGTRETDRFLPLQVNLAHEREVEAAITSVIAKFGHIDVVVNNAGYGLQGTFESLTDQEIRDHFDINVFSIMNVLRHAIPHLRKAGQGHIFNMSSIGGFAGGYTGWGSYSATKFAVSGLTEALAAEMKPFGVSATVVYPGAFRTSFLTERSLAVSPNPILAYTEAQASIDRYREMSGKQQGDPVKAAEVLMQVASTSTPPLHLFLGPDAYKAANEKIKHVLRDLDGNKHLTLSTSFQVNRGD</sequence>
<evidence type="ECO:0000256" key="2">
    <source>
        <dbReference type="ARBA" id="ARBA00023002"/>
    </source>
</evidence>
<dbReference type="Pfam" id="PF00106">
    <property type="entry name" value="adh_short"/>
    <property type="match status" value="1"/>
</dbReference>
<dbReference type="RefSeq" id="WP_282907082.1">
    <property type="nucleotide sequence ID" value="NZ_JAGRPV010000001.1"/>
</dbReference>
<keyword evidence="2" id="KW-0560">Oxidoreductase</keyword>
<dbReference type="PANTHER" id="PTHR43976:SF16">
    <property type="entry name" value="SHORT-CHAIN DEHYDROGENASE_REDUCTASE FAMILY PROTEIN"/>
    <property type="match status" value="1"/>
</dbReference>
<dbReference type="InterPro" id="IPR036291">
    <property type="entry name" value="NAD(P)-bd_dom_sf"/>
</dbReference>
<dbReference type="PRINTS" id="PR00081">
    <property type="entry name" value="GDHRDH"/>
</dbReference>
<feature type="domain" description="Ketoreductase" evidence="4">
    <location>
        <begin position="5"/>
        <end position="188"/>
    </location>
</feature>
<organism evidence="5 6">
    <name type="scientific">Cohnella hashimotonis</name>
    <dbReference type="NCBI Taxonomy" id="2826895"/>
    <lineage>
        <taxon>Bacteria</taxon>
        <taxon>Bacillati</taxon>
        <taxon>Bacillota</taxon>
        <taxon>Bacilli</taxon>
        <taxon>Bacillales</taxon>
        <taxon>Paenibacillaceae</taxon>
        <taxon>Cohnella</taxon>
    </lineage>
</organism>
<gene>
    <name evidence="5" type="ORF">KB449_03725</name>
</gene>
<comment type="similarity">
    <text evidence="1 3">Belongs to the short-chain dehydrogenases/reductases (SDR) family.</text>
</comment>
<protein>
    <submittedName>
        <fullName evidence="5">SDR family NAD(P)-dependent oxidoreductase</fullName>
    </submittedName>
</protein>
<keyword evidence="6" id="KW-1185">Reference proteome</keyword>
<dbReference type="InterPro" id="IPR051911">
    <property type="entry name" value="SDR_oxidoreductase"/>
</dbReference>
<dbReference type="InterPro" id="IPR057326">
    <property type="entry name" value="KR_dom"/>
</dbReference>
<dbReference type="InterPro" id="IPR020904">
    <property type="entry name" value="Sc_DH/Rdtase_CS"/>
</dbReference>
<evidence type="ECO:0000259" key="4">
    <source>
        <dbReference type="SMART" id="SM00822"/>
    </source>
</evidence>
<accession>A0ABT6TB39</accession>
<dbReference type="InterPro" id="IPR002347">
    <property type="entry name" value="SDR_fam"/>
</dbReference>
<dbReference type="EMBL" id="JAGRPV010000001">
    <property type="protein sequence ID" value="MDI4644051.1"/>
    <property type="molecule type" value="Genomic_DNA"/>
</dbReference>
<dbReference type="Gene3D" id="3.40.50.720">
    <property type="entry name" value="NAD(P)-binding Rossmann-like Domain"/>
    <property type="match status" value="1"/>
</dbReference>
<dbReference type="PANTHER" id="PTHR43976">
    <property type="entry name" value="SHORT CHAIN DEHYDROGENASE"/>
    <property type="match status" value="1"/>
</dbReference>
<dbReference type="Proteomes" id="UP001161691">
    <property type="component" value="Unassembled WGS sequence"/>
</dbReference>
<dbReference type="SUPFAM" id="SSF51735">
    <property type="entry name" value="NAD(P)-binding Rossmann-fold domains"/>
    <property type="match status" value="1"/>
</dbReference>
<name>A0ABT6TB39_9BACL</name>
<dbReference type="CDD" id="cd05374">
    <property type="entry name" value="17beta-HSD-like_SDR_c"/>
    <property type="match status" value="1"/>
</dbReference>
<proteinExistence type="inferred from homology"/>
<evidence type="ECO:0000256" key="3">
    <source>
        <dbReference type="RuleBase" id="RU000363"/>
    </source>
</evidence>
<evidence type="ECO:0000256" key="1">
    <source>
        <dbReference type="ARBA" id="ARBA00006484"/>
    </source>
</evidence>
<reference evidence="5" key="1">
    <citation type="submission" date="2023-04" db="EMBL/GenBank/DDBJ databases">
        <title>Comparative genomic analysis of Cohnella hashimotonis sp. nov., isolated from the International Space Station.</title>
        <authorList>
            <person name="Venkateswaran K."/>
            <person name="Simpson A."/>
        </authorList>
    </citation>
    <scope>NUCLEOTIDE SEQUENCE</scope>
    <source>
        <strain evidence="5">F6_2S_P_1</strain>
    </source>
</reference>
<evidence type="ECO:0000313" key="5">
    <source>
        <dbReference type="EMBL" id="MDI4644051.1"/>
    </source>
</evidence>
<comment type="caution">
    <text evidence="5">The sequence shown here is derived from an EMBL/GenBank/DDBJ whole genome shotgun (WGS) entry which is preliminary data.</text>
</comment>